<dbReference type="EMBL" id="JAINUF010000011">
    <property type="protein sequence ID" value="KAJ8346636.1"/>
    <property type="molecule type" value="Genomic_DNA"/>
</dbReference>
<feature type="compositionally biased region" description="Polar residues" evidence="4">
    <location>
        <begin position="31"/>
        <end position="40"/>
    </location>
</feature>
<protein>
    <recommendedName>
        <fullName evidence="5">Ubiquitin-like protease family profile domain-containing protein</fullName>
    </recommendedName>
</protein>
<dbReference type="Gene3D" id="3.40.395.10">
    <property type="entry name" value="Adenoviral Proteinase, Chain A"/>
    <property type="match status" value="1"/>
</dbReference>
<evidence type="ECO:0000313" key="6">
    <source>
        <dbReference type="EMBL" id="KAJ8346636.1"/>
    </source>
</evidence>
<dbReference type="InterPro" id="IPR038765">
    <property type="entry name" value="Papain-like_cys_pep_sf"/>
</dbReference>
<dbReference type="SUPFAM" id="SSF54001">
    <property type="entry name" value="Cysteine proteinases"/>
    <property type="match status" value="1"/>
</dbReference>
<name>A0A9Q1EWZ1_SYNKA</name>
<dbReference type="OrthoDB" id="413122at2759"/>
<evidence type="ECO:0000256" key="2">
    <source>
        <dbReference type="ARBA" id="ARBA00022670"/>
    </source>
</evidence>
<accession>A0A9Q1EWZ1</accession>
<comment type="caution">
    <text evidence="6">The sequence shown here is derived from an EMBL/GenBank/DDBJ whole genome shotgun (WGS) entry which is preliminary data.</text>
</comment>
<keyword evidence="2" id="KW-0645">Protease</keyword>
<dbReference type="GO" id="GO:0008234">
    <property type="term" value="F:cysteine-type peptidase activity"/>
    <property type="evidence" value="ECO:0007669"/>
    <property type="project" value="InterPro"/>
</dbReference>
<evidence type="ECO:0000256" key="4">
    <source>
        <dbReference type="SAM" id="MobiDB-lite"/>
    </source>
</evidence>
<dbReference type="Proteomes" id="UP001152622">
    <property type="component" value="Chromosome 11"/>
</dbReference>
<sequence>MSKSDRGNFRRKANTFEIEEEDKKAEDTLAGDTSEQSPTTLHAEEDKKAEDTLFEIEEWPTLQEAHGPHGTPGKESLARSKTSIKKLVKQAWAGKEDNVLLSKIGPYKIFFQDIKRTRPNDELESEIDPLLYKIILGIVNDHNHWTLTVMFPSEKRALFLDPFGESATDIQRCQEATRAFMRKKGCNVSRWACSSVPHSRQTDGTSCGVFALKFAECILKERKLLILTTLPRQLRSIGGKWPWPSLKTLVCLL</sequence>
<proteinExistence type="inferred from homology"/>
<keyword evidence="3" id="KW-0378">Hydrolase</keyword>
<feature type="region of interest" description="Disordered" evidence="4">
    <location>
        <begin position="1"/>
        <end position="50"/>
    </location>
</feature>
<reference evidence="6" key="1">
    <citation type="journal article" date="2023" name="Science">
        <title>Genome structures resolve the early diversification of teleost fishes.</title>
        <authorList>
            <person name="Parey E."/>
            <person name="Louis A."/>
            <person name="Montfort J."/>
            <person name="Bouchez O."/>
            <person name="Roques C."/>
            <person name="Iampietro C."/>
            <person name="Lluch J."/>
            <person name="Castinel A."/>
            <person name="Donnadieu C."/>
            <person name="Desvignes T."/>
            <person name="Floi Bucao C."/>
            <person name="Jouanno E."/>
            <person name="Wen M."/>
            <person name="Mejri S."/>
            <person name="Dirks R."/>
            <person name="Jansen H."/>
            <person name="Henkel C."/>
            <person name="Chen W.J."/>
            <person name="Zahm M."/>
            <person name="Cabau C."/>
            <person name="Klopp C."/>
            <person name="Thompson A.W."/>
            <person name="Robinson-Rechavi M."/>
            <person name="Braasch I."/>
            <person name="Lecointre G."/>
            <person name="Bobe J."/>
            <person name="Postlethwait J.H."/>
            <person name="Berthelot C."/>
            <person name="Roest Crollius H."/>
            <person name="Guiguen Y."/>
        </authorList>
    </citation>
    <scope>NUCLEOTIDE SEQUENCE</scope>
    <source>
        <strain evidence="6">WJC10195</strain>
    </source>
</reference>
<evidence type="ECO:0000256" key="3">
    <source>
        <dbReference type="ARBA" id="ARBA00022801"/>
    </source>
</evidence>
<organism evidence="6 7">
    <name type="scientific">Synaphobranchus kaupii</name>
    <name type="common">Kaup's arrowtooth eel</name>
    <dbReference type="NCBI Taxonomy" id="118154"/>
    <lineage>
        <taxon>Eukaryota</taxon>
        <taxon>Metazoa</taxon>
        <taxon>Chordata</taxon>
        <taxon>Craniata</taxon>
        <taxon>Vertebrata</taxon>
        <taxon>Euteleostomi</taxon>
        <taxon>Actinopterygii</taxon>
        <taxon>Neopterygii</taxon>
        <taxon>Teleostei</taxon>
        <taxon>Anguilliformes</taxon>
        <taxon>Synaphobranchidae</taxon>
        <taxon>Synaphobranchus</taxon>
    </lineage>
</organism>
<comment type="similarity">
    <text evidence="1">Belongs to the peptidase C48 family.</text>
</comment>
<dbReference type="GO" id="GO:0006508">
    <property type="term" value="P:proteolysis"/>
    <property type="evidence" value="ECO:0007669"/>
    <property type="project" value="UniProtKB-KW"/>
</dbReference>
<evidence type="ECO:0000256" key="1">
    <source>
        <dbReference type="ARBA" id="ARBA00005234"/>
    </source>
</evidence>
<keyword evidence="7" id="KW-1185">Reference proteome</keyword>
<gene>
    <name evidence="6" type="ORF">SKAU_G00280370</name>
</gene>
<evidence type="ECO:0000313" key="7">
    <source>
        <dbReference type="Proteomes" id="UP001152622"/>
    </source>
</evidence>
<dbReference type="InterPro" id="IPR003653">
    <property type="entry name" value="Peptidase_C48_C"/>
</dbReference>
<dbReference type="Pfam" id="PF02902">
    <property type="entry name" value="Peptidase_C48"/>
    <property type="match status" value="1"/>
</dbReference>
<dbReference type="AlphaFoldDB" id="A0A9Q1EWZ1"/>
<feature type="domain" description="Ubiquitin-like protease family profile" evidence="5">
    <location>
        <begin position="133"/>
        <end position="221"/>
    </location>
</feature>
<evidence type="ECO:0000259" key="5">
    <source>
        <dbReference type="Pfam" id="PF02902"/>
    </source>
</evidence>